<evidence type="ECO:0000256" key="1">
    <source>
        <dbReference type="SAM" id="MobiDB-lite"/>
    </source>
</evidence>
<evidence type="ECO:0000313" key="4">
    <source>
        <dbReference type="Proteomes" id="UP000285430"/>
    </source>
</evidence>
<dbReference type="PANTHER" id="PTHR34409">
    <property type="entry name" value="SET DOMAIN-CONTAINING PROTEIN"/>
    <property type="match status" value="1"/>
</dbReference>
<dbReference type="Proteomes" id="UP000285430">
    <property type="component" value="Unassembled WGS sequence"/>
</dbReference>
<dbReference type="EMBL" id="QUTH01006318">
    <property type="protein sequence ID" value="RHZ07532.1"/>
    <property type="molecule type" value="Genomic_DNA"/>
</dbReference>
<proteinExistence type="predicted"/>
<evidence type="ECO:0000259" key="2">
    <source>
        <dbReference type="Pfam" id="PF20681"/>
    </source>
</evidence>
<comment type="caution">
    <text evidence="3">The sequence shown here is derived from an EMBL/GenBank/DDBJ whole genome shotgun (WGS) entry which is preliminary data.</text>
</comment>
<feature type="region of interest" description="Disordered" evidence="1">
    <location>
        <begin position="73"/>
        <end position="113"/>
    </location>
</feature>
<dbReference type="Pfam" id="PF20681">
    <property type="entry name" value="DUF6818"/>
    <property type="match status" value="1"/>
</dbReference>
<dbReference type="PANTHER" id="PTHR34409:SF1">
    <property type="entry name" value="MYB-LIKE DOMAIN-CONTAINING PROTEIN"/>
    <property type="match status" value="1"/>
</dbReference>
<gene>
    <name evidence="3" type="ORF">DYB37_010900</name>
</gene>
<dbReference type="AlphaFoldDB" id="A0A3R7BYE5"/>
<organism evidence="3 4">
    <name type="scientific">Aphanomyces astaci</name>
    <name type="common">Crayfish plague agent</name>
    <dbReference type="NCBI Taxonomy" id="112090"/>
    <lineage>
        <taxon>Eukaryota</taxon>
        <taxon>Sar</taxon>
        <taxon>Stramenopiles</taxon>
        <taxon>Oomycota</taxon>
        <taxon>Saprolegniomycetes</taxon>
        <taxon>Saprolegniales</taxon>
        <taxon>Verrucalvaceae</taxon>
        <taxon>Aphanomyces</taxon>
    </lineage>
</organism>
<sequence length="128" mass="14515">MLPLGKNGWEKVESRFNRLTETKLLAVRDVDVLKRKFILLKNHAKPTGDPECPVEVKRAKRIQREIDQSVLVMPLDGGGDEDENDDGKKSYLWTSGRQSEKKAGLSVKKSTTGSAKSVMRDMKNYTFF</sequence>
<reference evidence="3 4" key="1">
    <citation type="submission" date="2018-08" db="EMBL/GenBank/DDBJ databases">
        <title>Aphanomyces genome sequencing and annotation.</title>
        <authorList>
            <person name="Minardi D."/>
            <person name="Oidtmann B."/>
            <person name="Van Der Giezen M."/>
            <person name="Studholme D.J."/>
        </authorList>
    </citation>
    <scope>NUCLEOTIDE SEQUENCE [LARGE SCALE GENOMIC DNA]</scope>
    <source>
        <strain evidence="3 4">Da</strain>
    </source>
</reference>
<protein>
    <recommendedName>
        <fullName evidence="2">DUF6818 domain-containing protein</fullName>
    </recommendedName>
</protein>
<feature type="domain" description="DUF6818" evidence="2">
    <location>
        <begin position="3"/>
        <end position="83"/>
    </location>
</feature>
<accession>A0A3R7BYE5</accession>
<dbReference type="InterPro" id="IPR049203">
    <property type="entry name" value="DUF6818"/>
</dbReference>
<evidence type="ECO:0000313" key="3">
    <source>
        <dbReference type="EMBL" id="RHZ07532.1"/>
    </source>
</evidence>
<name>A0A3R7BYE5_APHAT</name>